<dbReference type="PANTHER" id="PTHR38588">
    <property type="entry name" value="BLL0334 PROTEIN"/>
    <property type="match status" value="1"/>
</dbReference>
<keyword evidence="3" id="KW-1185">Reference proteome</keyword>
<reference evidence="3" key="1">
    <citation type="journal article" date="2019" name="Int. J. Syst. Evol. Microbiol.">
        <title>The Global Catalogue of Microorganisms (GCM) 10K type strain sequencing project: providing services to taxonomists for standard genome sequencing and annotation.</title>
        <authorList>
            <consortium name="The Broad Institute Genomics Platform"/>
            <consortium name="The Broad Institute Genome Sequencing Center for Infectious Disease"/>
            <person name="Wu L."/>
            <person name="Ma J."/>
        </authorList>
    </citation>
    <scope>NUCLEOTIDE SEQUENCE [LARGE SCALE GENOMIC DNA]</scope>
    <source>
        <strain evidence="3">CAIM 431</strain>
    </source>
</reference>
<dbReference type="PANTHER" id="PTHR38588:SF1">
    <property type="entry name" value="BLL0334 PROTEIN"/>
    <property type="match status" value="1"/>
</dbReference>
<dbReference type="SUPFAM" id="SSF55961">
    <property type="entry name" value="Bet v1-like"/>
    <property type="match status" value="1"/>
</dbReference>
<evidence type="ECO:0000313" key="3">
    <source>
        <dbReference type="Proteomes" id="UP001597326"/>
    </source>
</evidence>
<dbReference type="Pfam" id="PF06240">
    <property type="entry name" value="COXG"/>
    <property type="match status" value="1"/>
</dbReference>
<evidence type="ECO:0000256" key="1">
    <source>
        <dbReference type="SAM" id="Phobius"/>
    </source>
</evidence>
<evidence type="ECO:0000313" key="2">
    <source>
        <dbReference type="EMBL" id="MFD1890956.1"/>
    </source>
</evidence>
<dbReference type="EMBL" id="JBHUFZ010000028">
    <property type="protein sequence ID" value="MFD1890956.1"/>
    <property type="molecule type" value="Genomic_DNA"/>
</dbReference>
<dbReference type="Gene3D" id="3.30.530.20">
    <property type="match status" value="1"/>
</dbReference>
<dbReference type="CDD" id="cd05018">
    <property type="entry name" value="CoxG"/>
    <property type="match status" value="1"/>
</dbReference>
<dbReference type="RefSeq" id="WP_343874428.1">
    <property type="nucleotide sequence ID" value="NZ_BAAAIX010000026.1"/>
</dbReference>
<feature type="transmembrane region" description="Helical" evidence="1">
    <location>
        <begin position="198"/>
        <end position="217"/>
    </location>
</feature>
<dbReference type="InterPro" id="IPR010419">
    <property type="entry name" value="CO_DH_gsu"/>
</dbReference>
<dbReference type="Proteomes" id="UP001597326">
    <property type="component" value="Unassembled WGS sequence"/>
</dbReference>
<sequence>MQITGTAHMDAPVDVAWQAFHDPGVLSRTIPGLQSLEATGVDAYKATISAGVASIKGTYTGQVALTEQVEQESFLLRASGAGGPGTISADVRVKMAEATDGGSDIEWVADASVGGAVGGVGQRMLQGVARKMATQFFAAIDADIAAGGIGRAPETPDTAPATAAAPLVGEPRLDPAGAVASAHLAPVAVRGQGEDLRAAAFGALIALAGVGIGLLAGRR</sequence>
<proteinExistence type="predicted"/>
<keyword evidence="1" id="KW-0472">Membrane</keyword>
<accession>A0ABW4RXK4</accession>
<keyword evidence="1" id="KW-0812">Transmembrane</keyword>
<gene>
    <name evidence="2" type="ORF">ACFSCS_12300</name>
</gene>
<dbReference type="InterPro" id="IPR023393">
    <property type="entry name" value="START-like_dom_sf"/>
</dbReference>
<organism evidence="2 3">
    <name type="scientific">Luteococcus peritonei</name>
    <dbReference type="NCBI Taxonomy" id="88874"/>
    <lineage>
        <taxon>Bacteria</taxon>
        <taxon>Bacillati</taxon>
        <taxon>Actinomycetota</taxon>
        <taxon>Actinomycetes</taxon>
        <taxon>Propionibacteriales</taxon>
        <taxon>Propionibacteriaceae</taxon>
        <taxon>Luteococcus</taxon>
    </lineage>
</organism>
<comment type="caution">
    <text evidence="2">The sequence shown here is derived from an EMBL/GenBank/DDBJ whole genome shotgun (WGS) entry which is preliminary data.</text>
</comment>
<protein>
    <submittedName>
        <fullName evidence="2">Carbon monoxide dehydrogenase subunit G</fullName>
    </submittedName>
</protein>
<name>A0ABW4RXK4_9ACTN</name>
<keyword evidence="1" id="KW-1133">Transmembrane helix</keyword>